<dbReference type="PROSITE" id="PS51463">
    <property type="entry name" value="P_GLUCOSE_ISOMERASE_3"/>
    <property type="match status" value="1"/>
</dbReference>
<dbReference type="GO" id="GO:0004347">
    <property type="term" value="F:glucose-6-phosphate isomerase activity"/>
    <property type="evidence" value="ECO:0007669"/>
    <property type="project" value="UniProtKB-EC"/>
</dbReference>
<gene>
    <name evidence="7" type="primary">pgi</name>
    <name evidence="9" type="ORF">ACFQY0_07420</name>
</gene>
<dbReference type="HAMAP" id="MF_00473">
    <property type="entry name" value="G6P_isomerase"/>
    <property type="match status" value="1"/>
</dbReference>
<comment type="catalytic activity">
    <reaction evidence="6 7 8">
        <text>alpha-D-glucose 6-phosphate = beta-D-fructose 6-phosphate</text>
        <dbReference type="Rhea" id="RHEA:11816"/>
        <dbReference type="ChEBI" id="CHEBI:57634"/>
        <dbReference type="ChEBI" id="CHEBI:58225"/>
        <dbReference type="EC" id="5.3.1.9"/>
    </reaction>
</comment>
<dbReference type="RefSeq" id="WP_379710902.1">
    <property type="nucleotide sequence ID" value="NZ_JBHTBS010000003.1"/>
</dbReference>
<dbReference type="InterPro" id="IPR035482">
    <property type="entry name" value="SIS_PGI_2"/>
</dbReference>
<dbReference type="Pfam" id="PF00342">
    <property type="entry name" value="PGI"/>
    <property type="match status" value="1"/>
</dbReference>
<evidence type="ECO:0000256" key="1">
    <source>
        <dbReference type="ARBA" id="ARBA00004926"/>
    </source>
</evidence>
<evidence type="ECO:0000256" key="2">
    <source>
        <dbReference type="ARBA" id="ARBA00006604"/>
    </source>
</evidence>
<comment type="subcellular location">
    <subcellularLocation>
        <location evidence="7">Cytoplasm</location>
    </subcellularLocation>
</comment>
<keyword evidence="10" id="KW-1185">Reference proteome</keyword>
<dbReference type="InterPro" id="IPR018189">
    <property type="entry name" value="Phosphoglucose_isomerase_CS"/>
</dbReference>
<evidence type="ECO:0000256" key="4">
    <source>
        <dbReference type="ARBA" id="ARBA00023152"/>
    </source>
</evidence>
<organism evidence="9 10">
    <name type="scientific">Haloferula chungangensis</name>
    <dbReference type="NCBI Taxonomy" id="1048331"/>
    <lineage>
        <taxon>Bacteria</taxon>
        <taxon>Pseudomonadati</taxon>
        <taxon>Verrucomicrobiota</taxon>
        <taxon>Verrucomicrobiia</taxon>
        <taxon>Verrucomicrobiales</taxon>
        <taxon>Verrucomicrobiaceae</taxon>
        <taxon>Haloferula</taxon>
    </lineage>
</organism>
<dbReference type="PANTHER" id="PTHR11469">
    <property type="entry name" value="GLUCOSE-6-PHOSPHATE ISOMERASE"/>
    <property type="match status" value="1"/>
</dbReference>
<dbReference type="EMBL" id="JBHTBS010000003">
    <property type="protein sequence ID" value="MFC7337003.1"/>
    <property type="molecule type" value="Genomic_DNA"/>
</dbReference>
<proteinExistence type="inferred from homology"/>
<name>A0ABW2L6S8_9BACT</name>
<accession>A0ABW2L6S8</accession>
<dbReference type="SUPFAM" id="SSF53697">
    <property type="entry name" value="SIS domain"/>
    <property type="match status" value="1"/>
</dbReference>
<evidence type="ECO:0000256" key="6">
    <source>
        <dbReference type="ARBA" id="ARBA00029321"/>
    </source>
</evidence>
<dbReference type="NCBIfam" id="NF010696">
    <property type="entry name" value="PRK14096.1"/>
    <property type="match status" value="1"/>
</dbReference>
<dbReference type="PROSITE" id="PS00174">
    <property type="entry name" value="P_GLUCOSE_ISOMERASE_2"/>
    <property type="match status" value="1"/>
</dbReference>
<dbReference type="Gene3D" id="3.40.50.10490">
    <property type="entry name" value="Glucose-6-phosphate isomerase like protein, domain 1"/>
    <property type="match status" value="2"/>
</dbReference>
<feature type="active site" evidence="7">
    <location>
        <position position="451"/>
    </location>
</feature>
<comment type="pathway">
    <text evidence="1 7 8">Carbohydrate degradation; glycolysis; D-glyceraldehyde 3-phosphate and glycerone phosphate from D-glucose: step 2/4.</text>
</comment>
<dbReference type="PRINTS" id="PR00662">
    <property type="entry name" value="G6PISOMERASE"/>
</dbReference>
<comment type="caution">
    <text evidence="9">The sequence shown here is derived from an EMBL/GenBank/DDBJ whole genome shotgun (WGS) entry which is preliminary data.</text>
</comment>
<dbReference type="InterPro" id="IPR001672">
    <property type="entry name" value="G6P_Isomerase"/>
</dbReference>
<dbReference type="InterPro" id="IPR035476">
    <property type="entry name" value="SIS_PGI_1"/>
</dbReference>
<keyword evidence="4 7" id="KW-0324">Glycolysis</keyword>
<comment type="function">
    <text evidence="7">Catalyzes the reversible isomerization of glucose-6-phosphate to fructose-6-phosphate.</text>
</comment>
<comment type="pathway">
    <text evidence="7">Carbohydrate biosynthesis; gluconeogenesis.</text>
</comment>
<reference evidence="10" key="1">
    <citation type="journal article" date="2019" name="Int. J. Syst. Evol. Microbiol.">
        <title>The Global Catalogue of Microorganisms (GCM) 10K type strain sequencing project: providing services to taxonomists for standard genome sequencing and annotation.</title>
        <authorList>
            <consortium name="The Broad Institute Genomics Platform"/>
            <consortium name="The Broad Institute Genome Sequencing Center for Infectious Disease"/>
            <person name="Wu L."/>
            <person name="Ma J."/>
        </authorList>
    </citation>
    <scope>NUCLEOTIDE SEQUENCE [LARGE SCALE GENOMIC DNA]</scope>
    <source>
        <strain evidence="10">CGMCC 4.1467</strain>
    </source>
</reference>
<evidence type="ECO:0000313" key="9">
    <source>
        <dbReference type="EMBL" id="MFC7337003.1"/>
    </source>
</evidence>
<sequence>MSFEKYSSALLRYPKFGFSLDSSLMDLDASFLDSMQPKIEKAFADMAALESGAIANPDEGRMVGHYWLRNADLAPNDEIRRQITEPLKALKDFADKVHTGAVSPPAGGIFERILLIGIGGSALGPQLVDQAIGQGARLPIVFFDNTDPEGMDHTLAKIGAKGLTKTLVLVISKSGGTPETRNGMIEAKAAYDAAGLDFGKHAVAITGEGSKLSNFAKEHGFITTFPMEDWVGGRTSVMSTVGLVPAALQGIDIDEFLAGAAAMDAETRKTDASNNAAMRLALSWYSAGNGKGEKDMVVLPYKDSLVLFSKYLQQLVMESLGKELDLDGKVVNQGIAVYGNKGSTDQHAYVQQLRDGVPNFFATFIEVRKGRDGDTIEVEPGNTSADYLQGFLRGTRKALYESGRKSLTISIPEVTPFQLGVLIGLFERAVSFYASLVNINAYHQPGVEAGKAAAGVFLDVLSRVRSRVTGDPKNAEQIAYEVDGDEEDVYHCLNHLHGNGEVQISLGKTPKEDTFSL</sequence>
<dbReference type="CDD" id="cd05015">
    <property type="entry name" value="SIS_PGI_1"/>
    <property type="match status" value="1"/>
</dbReference>
<comment type="similarity">
    <text evidence="2 7 8">Belongs to the GPI family.</text>
</comment>
<evidence type="ECO:0000256" key="8">
    <source>
        <dbReference type="RuleBase" id="RU000612"/>
    </source>
</evidence>
<keyword evidence="7" id="KW-0963">Cytoplasm</keyword>
<protein>
    <recommendedName>
        <fullName evidence="7">Glucose-6-phosphate isomerase</fullName>
        <shortName evidence="7">GPI</shortName>
        <ecNumber evidence="7">5.3.1.9</ecNumber>
    </recommendedName>
    <alternativeName>
        <fullName evidence="7">Phosphoglucose isomerase</fullName>
        <shortName evidence="7">PGI</shortName>
    </alternativeName>
    <alternativeName>
        <fullName evidence="7">Phosphohexose isomerase</fullName>
        <shortName evidence="7">PHI</shortName>
    </alternativeName>
</protein>
<dbReference type="CDD" id="cd05016">
    <property type="entry name" value="SIS_PGI_2"/>
    <property type="match status" value="1"/>
</dbReference>
<dbReference type="EC" id="5.3.1.9" evidence="7"/>
<evidence type="ECO:0000256" key="3">
    <source>
        <dbReference type="ARBA" id="ARBA00022432"/>
    </source>
</evidence>
<dbReference type="PANTHER" id="PTHR11469:SF1">
    <property type="entry name" value="GLUCOSE-6-PHOSPHATE ISOMERASE"/>
    <property type="match status" value="1"/>
</dbReference>
<keyword evidence="3 7" id="KW-0312">Gluconeogenesis</keyword>
<feature type="active site" description="Proton donor" evidence="7">
    <location>
        <position position="318"/>
    </location>
</feature>
<dbReference type="Proteomes" id="UP001596472">
    <property type="component" value="Unassembled WGS sequence"/>
</dbReference>
<dbReference type="InterPro" id="IPR046348">
    <property type="entry name" value="SIS_dom_sf"/>
</dbReference>
<keyword evidence="5 7" id="KW-0413">Isomerase</keyword>
<feature type="active site" evidence="7">
    <location>
        <position position="347"/>
    </location>
</feature>
<evidence type="ECO:0000256" key="7">
    <source>
        <dbReference type="HAMAP-Rule" id="MF_00473"/>
    </source>
</evidence>
<evidence type="ECO:0000256" key="5">
    <source>
        <dbReference type="ARBA" id="ARBA00023235"/>
    </source>
</evidence>
<evidence type="ECO:0000313" key="10">
    <source>
        <dbReference type="Proteomes" id="UP001596472"/>
    </source>
</evidence>